<organism evidence="1">
    <name type="scientific">marine sediment metagenome</name>
    <dbReference type="NCBI Taxonomy" id="412755"/>
    <lineage>
        <taxon>unclassified sequences</taxon>
        <taxon>metagenomes</taxon>
        <taxon>ecological metagenomes</taxon>
    </lineage>
</organism>
<sequence length="147" mass="16992">MKNIKKSLSKISEKNPQWKGDSVGLSALHEWLTLRIPKPNKCQRCNKAKPHDLANRRGNYNRDLNEWWWLCRRCHMEEDGRLDNLRERNRADGASKEVQCIICGKFHLVCPSKLKLGLGRYCSLSCTAKGTHLKRGHILRQTNKAGE</sequence>
<dbReference type="AlphaFoldDB" id="A0A0F9VMH8"/>
<reference evidence="1" key="1">
    <citation type="journal article" date="2015" name="Nature">
        <title>Complex archaea that bridge the gap between prokaryotes and eukaryotes.</title>
        <authorList>
            <person name="Spang A."/>
            <person name="Saw J.H."/>
            <person name="Jorgensen S.L."/>
            <person name="Zaremba-Niedzwiedzka K."/>
            <person name="Martijn J."/>
            <person name="Lind A.E."/>
            <person name="van Eijk R."/>
            <person name="Schleper C."/>
            <person name="Guy L."/>
            <person name="Ettema T.J."/>
        </authorList>
    </citation>
    <scope>NUCLEOTIDE SEQUENCE</scope>
</reference>
<dbReference type="EMBL" id="LAZR01000321">
    <property type="protein sequence ID" value="KKN74696.1"/>
    <property type="molecule type" value="Genomic_DNA"/>
</dbReference>
<name>A0A0F9VMH8_9ZZZZ</name>
<proteinExistence type="predicted"/>
<protein>
    <submittedName>
        <fullName evidence="1">Uncharacterized protein</fullName>
    </submittedName>
</protein>
<comment type="caution">
    <text evidence="1">The sequence shown here is derived from an EMBL/GenBank/DDBJ whole genome shotgun (WGS) entry which is preliminary data.</text>
</comment>
<gene>
    <name evidence="1" type="ORF">LCGC14_0387380</name>
</gene>
<accession>A0A0F9VMH8</accession>
<evidence type="ECO:0000313" key="1">
    <source>
        <dbReference type="EMBL" id="KKN74696.1"/>
    </source>
</evidence>